<keyword evidence="3" id="KW-1185">Reference proteome</keyword>
<proteinExistence type="predicted"/>
<reference evidence="2 3" key="1">
    <citation type="submission" date="2016-07" db="EMBL/GenBank/DDBJ databases">
        <title>Pervasive Adenine N6-methylation of Active Genes in Fungi.</title>
        <authorList>
            <consortium name="DOE Joint Genome Institute"/>
            <person name="Mondo S.J."/>
            <person name="Dannebaum R.O."/>
            <person name="Kuo R.C."/>
            <person name="Labutti K."/>
            <person name="Haridas S."/>
            <person name="Kuo A."/>
            <person name="Salamov A."/>
            <person name="Ahrendt S.R."/>
            <person name="Lipzen A."/>
            <person name="Sullivan W."/>
            <person name="Andreopoulos W.B."/>
            <person name="Clum A."/>
            <person name="Lindquist E."/>
            <person name="Daum C."/>
            <person name="Ramamoorthy G.K."/>
            <person name="Gryganskyi A."/>
            <person name="Culley D."/>
            <person name="Magnuson J.K."/>
            <person name="James T.Y."/>
            <person name="O'Malley M.A."/>
            <person name="Stajich J.E."/>
            <person name="Spatafora J.W."/>
            <person name="Visel A."/>
            <person name="Grigoriev I.V."/>
        </authorList>
    </citation>
    <scope>NUCLEOTIDE SEQUENCE [LARGE SCALE GENOMIC DNA]</scope>
    <source>
        <strain evidence="2 3">NRRL 2496</strain>
    </source>
</reference>
<gene>
    <name evidence="2" type="ORF">BCR43DRAFT_509071</name>
</gene>
<evidence type="ECO:0000256" key="1">
    <source>
        <dbReference type="SAM" id="MobiDB-lite"/>
    </source>
</evidence>
<dbReference type="OrthoDB" id="124416at2759"/>
<sequence length="204" mass="23481">MARYSMIKKDDITAKSKIQDLFKINQKQGMDWCEMAWGRVSRATISNCFRHTGIISRGEDDDSTPAGRQEANVEKEEIEEEIKNSLSKVFEDVPKDTIAAVDVDPEEESHGLHEQSSFEELVEGEPSREEQPEDENDEAEDSLTEAGSISLRDRKRRLQTFLDEYAVYNTMDFEILDLVKKRLKALKYEELADSKQAHITDFLK</sequence>
<accession>A0A1X2GZ98</accession>
<protein>
    <recommendedName>
        <fullName evidence="4">DDE-1 domain-containing protein</fullName>
    </recommendedName>
</protein>
<dbReference type="InParanoid" id="A0A1X2GZ98"/>
<dbReference type="Proteomes" id="UP000242180">
    <property type="component" value="Unassembled WGS sequence"/>
</dbReference>
<evidence type="ECO:0008006" key="4">
    <source>
        <dbReference type="Google" id="ProtNLM"/>
    </source>
</evidence>
<name>A0A1X2GZ98_SYNRA</name>
<evidence type="ECO:0000313" key="3">
    <source>
        <dbReference type="Proteomes" id="UP000242180"/>
    </source>
</evidence>
<dbReference type="EMBL" id="MCGN01000013">
    <property type="protein sequence ID" value="ORY89853.1"/>
    <property type="molecule type" value="Genomic_DNA"/>
</dbReference>
<evidence type="ECO:0000313" key="2">
    <source>
        <dbReference type="EMBL" id="ORY89853.1"/>
    </source>
</evidence>
<comment type="caution">
    <text evidence="2">The sequence shown here is derived from an EMBL/GenBank/DDBJ whole genome shotgun (WGS) entry which is preliminary data.</text>
</comment>
<feature type="compositionally biased region" description="Acidic residues" evidence="1">
    <location>
        <begin position="131"/>
        <end position="143"/>
    </location>
</feature>
<dbReference type="AlphaFoldDB" id="A0A1X2GZ98"/>
<feature type="region of interest" description="Disordered" evidence="1">
    <location>
        <begin position="55"/>
        <end position="79"/>
    </location>
</feature>
<organism evidence="2 3">
    <name type="scientific">Syncephalastrum racemosum</name>
    <name type="common">Filamentous fungus</name>
    <dbReference type="NCBI Taxonomy" id="13706"/>
    <lineage>
        <taxon>Eukaryota</taxon>
        <taxon>Fungi</taxon>
        <taxon>Fungi incertae sedis</taxon>
        <taxon>Mucoromycota</taxon>
        <taxon>Mucoromycotina</taxon>
        <taxon>Mucoromycetes</taxon>
        <taxon>Mucorales</taxon>
        <taxon>Syncephalastraceae</taxon>
        <taxon>Syncephalastrum</taxon>
    </lineage>
</organism>
<feature type="region of interest" description="Disordered" evidence="1">
    <location>
        <begin position="104"/>
        <end position="148"/>
    </location>
</feature>